<reference evidence="1 2" key="1">
    <citation type="journal article" date="2009" name="Stand. Genomic Sci.">
        <title>Complete genome sequence of Desulfotomaculum acetoxidans type strain (5575).</title>
        <authorList>
            <person name="Spring S."/>
            <person name="Lapidus A."/>
            <person name="Schroder M."/>
            <person name="Gleim D."/>
            <person name="Sims D."/>
            <person name="Meincke L."/>
            <person name="Glavina Del Rio T."/>
            <person name="Tice H."/>
            <person name="Copeland A."/>
            <person name="Cheng J.F."/>
            <person name="Lucas S."/>
            <person name="Chen F."/>
            <person name="Nolan M."/>
            <person name="Bruce D."/>
            <person name="Goodwin L."/>
            <person name="Pitluck S."/>
            <person name="Ivanova N."/>
            <person name="Mavromatis K."/>
            <person name="Mikhailova N."/>
            <person name="Pati A."/>
            <person name="Chen A."/>
            <person name="Palaniappan K."/>
            <person name="Land M."/>
            <person name="Hauser L."/>
            <person name="Chang Y.J."/>
            <person name="Jeffries C.D."/>
            <person name="Chain P."/>
            <person name="Saunders E."/>
            <person name="Brettin T."/>
            <person name="Detter J.C."/>
            <person name="Goker M."/>
            <person name="Bristow J."/>
            <person name="Eisen J.A."/>
            <person name="Markowitz V."/>
            <person name="Hugenholtz P."/>
            <person name="Kyrpides N.C."/>
            <person name="Klenk H.P."/>
            <person name="Han C."/>
        </authorList>
    </citation>
    <scope>NUCLEOTIDE SEQUENCE [LARGE SCALE GENOMIC DNA]</scope>
    <source>
        <strain evidence="2">ATCC 49208 / DSM 771 / VKM B-1644</strain>
    </source>
</reference>
<dbReference type="InterPro" id="IPR039498">
    <property type="entry name" value="NTP_transf_5"/>
</dbReference>
<dbReference type="HOGENOM" id="CLU_693934_0_0_9"/>
<evidence type="ECO:0000313" key="1">
    <source>
        <dbReference type="EMBL" id="ACV62448.1"/>
    </source>
</evidence>
<dbReference type="Gene3D" id="3.30.460.40">
    <property type="match status" value="1"/>
</dbReference>
<dbReference type="Proteomes" id="UP000002217">
    <property type="component" value="Chromosome"/>
</dbReference>
<dbReference type="eggNOG" id="ENOG5033CEF">
    <property type="taxonomic scope" value="Bacteria"/>
</dbReference>
<dbReference type="RefSeq" id="WP_015757159.1">
    <property type="nucleotide sequence ID" value="NC_013216.1"/>
</dbReference>
<organism evidence="1 2">
    <name type="scientific">Desulfofarcimen acetoxidans (strain ATCC 49208 / DSM 771 / KCTC 5769 / VKM B-1644 / 5575)</name>
    <name type="common">Desulfotomaculum acetoxidans</name>
    <dbReference type="NCBI Taxonomy" id="485916"/>
    <lineage>
        <taxon>Bacteria</taxon>
        <taxon>Bacillati</taxon>
        <taxon>Bacillota</taxon>
        <taxon>Clostridia</taxon>
        <taxon>Eubacteriales</taxon>
        <taxon>Peptococcaceae</taxon>
        <taxon>Desulfofarcimen</taxon>
    </lineage>
</organism>
<accession>C8VW96</accession>
<proteinExistence type="predicted"/>
<dbReference type="KEGG" id="dae:Dtox_1589"/>
<evidence type="ECO:0000313" key="2">
    <source>
        <dbReference type="Proteomes" id="UP000002217"/>
    </source>
</evidence>
<dbReference type="STRING" id="485916.Dtox_1589"/>
<protein>
    <recommendedName>
        <fullName evidence="3">Nucleotidyltransferase family protein</fullName>
    </recommendedName>
</protein>
<sequence>MSRSHEDSFVLEFIKVYYGTGNLEHLKYLLSHSKPECLTNRLNELQVIALFYDAVSSEKVPLELPSETLKAWKELAGEVALRNTLLENEGSKVIEGLSKQGVKCTLLKGFSLMEKLYGNNWIRPVSDIDILISPDDFYCVKDYLLANGFTIYRRDFVRYWDRVIGKLFSEQHFFKSFGVCTLNLDFHWNGVMDGTSIESQYDLDRHCWTENPERVHFGEIEVDCLNLEMLFIHCVDHLALHHRFNRGLKWFLDLCQFIVKLGDQLDWSYIRSIVTKPNSRKAFGITLRLIHEMVGNSGPAAGHWKEFWSEKGLPGEYSFYKKQLISMNPKTNLFLYQILFPTKIKHKFNMLTVLLFSGNTFSILGRQRPFLRPVYVLYKGVEELLLNRLQKKKKAQF</sequence>
<dbReference type="AlphaFoldDB" id="C8VW96"/>
<name>C8VW96_DESAS</name>
<gene>
    <name evidence="1" type="ordered locus">Dtox_1589</name>
</gene>
<dbReference type="Pfam" id="PF14907">
    <property type="entry name" value="NTP_transf_5"/>
    <property type="match status" value="1"/>
</dbReference>
<dbReference type="OrthoDB" id="9773927at2"/>
<evidence type="ECO:0008006" key="3">
    <source>
        <dbReference type="Google" id="ProtNLM"/>
    </source>
</evidence>
<dbReference type="EMBL" id="CP001720">
    <property type="protein sequence ID" value="ACV62448.1"/>
    <property type="molecule type" value="Genomic_DNA"/>
</dbReference>
<keyword evidence="2" id="KW-1185">Reference proteome</keyword>